<evidence type="ECO:0000259" key="1">
    <source>
        <dbReference type="Pfam" id="PF13472"/>
    </source>
</evidence>
<dbReference type="PANTHER" id="PTHR30383:SF5">
    <property type="entry name" value="SGNH HYDROLASE-TYPE ESTERASE DOMAIN-CONTAINING PROTEIN"/>
    <property type="match status" value="1"/>
</dbReference>
<dbReference type="GO" id="GO:0004622">
    <property type="term" value="F:phosphatidylcholine lysophospholipase activity"/>
    <property type="evidence" value="ECO:0007669"/>
    <property type="project" value="TreeGrafter"/>
</dbReference>
<feature type="domain" description="SGNH hydrolase-type esterase" evidence="1">
    <location>
        <begin position="62"/>
        <end position="253"/>
    </location>
</feature>
<proteinExistence type="predicted"/>
<evidence type="ECO:0000313" key="2">
    <source>
        <dbReference type="EMBL" id="RAI72964.1"/>
    </source>
</evidence>
<dbReference type="InterPro" id="IPR036514">
    <property type="entry name" value="SGNH_hydro_sf"/>
</dbReference>
<sequence>MLFLNKMLKMTYRDRQKITHPTRMKPLFFVRTALLWVAIVLSSYASGQHKLPFPKGTKRILFLGNSITYAGNYVADIESFVIAHYPKQHYEFIPAGLSGETVSGLSEPNPASEKAIRPDLHNRLARLLAQTKPDVVFACYGMNDGIYLPLDETRFKAFREGMKWLHRELEKAGAKRIIFLTPPVHDDKKPGTQGYNLVLDRYADWLLAQRDSLKWEVADLHFPMKNYLEDKRKSEPGFKLANDGVHPAELGHWIMARSVLAYLGEQVGDAPDVQATLTVHPRGEEILSLVTQRKDIMKDAWLSATDPNQPARHQGLPMDKARQVYDDIERRIYAVVSNKAPGAFGLFAWVTALPKE</sequence>
<dbReference type="InterPro" id="IPR013830">
    <property type="entry name" value="SGNH_hydro"/>
</dbReference>
<accession>A0A327NFZ3</accession>
<dbReference type="Proteomes" id="UP000249016">
    <property type="component" value="Unassembled WGS sequence"/>
</dbReference>
<dbReference type="AlphaFoldDB" id="A0A327NFZ3"/>
<dbReference type="Gene3D" id="3.40.50.1110">
    <property type="entry name" value="SGNH hydrolase"/>
    <property type="match status" value="1"/>
</dbReference>
<dbReference type="OrthoDB" id="9774205at2"/>
<dbReference type="InterPro" id="IPR051532">
    <property type="entry name" value="Ester_Hydrolysis_Enzymes"/>
</dbReference>
<dbReference type="PANTHER" id="PTHR30383">
    <property type="entry name" value="THIOESTERASE 1/PROTEASE 1/LYSOPHOSPHOLIPASE L1"/>
    <property type="match status" value="1"/>
</dbReference>
<dbReference type="Pfam" id="PF13472">
    <property type="entry name" value="Lipase_GDSL_2"/>
    <property type="match status" value="1"/>
</dbReference>
<gene>
    <name evidence="2" type="ORF">HMF3257_38195</name>
</gene>
<protein>
    <submittedName>
        <fullName evidence="2">G-D-S-L family lipolytic protein</fullName>
    </submittedName>
</protein>
<organism evidence="2 3">
    <name type="scientific">Spirosoma telluris</name>
    <dbReference type="NCBI Taxonomy" id="2183553"/>
    <lineage>
        <taxon>Bacteria</taxon>
        <taxon>Pseudomonadati</taxon>
        <taxon>Bacteroidota</taxon>
        <taxon>Cytophagia</taxon>
        <taxon>Cytophagales</taxon>
        <taxon>Cytophagaceae</taxon>
        <taxon>Spirosoma</taxon>
    </lineage>
</organism>
<reference evidence="2 3" key="1">
    <citation type="submission" date="2018-06" db="EMBL/GenBank/DDBJ databases">
        <title>Spirosoma sp. HMF3257 Genome sequencing and assembly.</title>
        <authorList>
            <person name="Kang H."/>
            <person name="Cha I."/>
            <person name="Kim H."/>
            <person name="Kang J."/>
            <person name="Joh K."/>
        </authorList>
    </citation>
    <scope>NUCLEOTIDE SEQUENCE [LARGE SCALE GENOMIC DNA]</scope>
    <source>
        <strain evidence="2 3">HMF3257</strain>
    </source>
</reference>
<dbReference type="CDD" id="cd01834">
    <property type="entry name" value="SGNH_hydrolase_like_2"/>
    <property type="match status" value="1"/>
</dbReference>
<evidence type="ECO:0000313" key="3">
    <source>
        <dbReference type="Proteomes" id="UP000249016"/>
    </source>
</evidence>
<comment type="caution">
    <text evidence="2">The sequence shown here is derived from an EMBL/GenBank/DDBJ whole genome shotgun (WGS) entry which is preliminary data.</text>
</comment>
<dbReference type="SUPFAM" id="SSF52266">
    <property type="entry name" value="SGNH hydrolase"/>
    <property type="match status" value="1"/>
</dbReference>
<name>A0A327NFZ3_9BACT</name>
<keyword evidence="3" id="KW-1185">Reference proteome</keyword>
<dbReference type="EMBL" id="QLII01000003">
    <property type="protein sequence ID" value="RAI72964.1"/>
    <property type="molecule type" value="Genomic_DNA"/>
</dbReference>